<dbReference type="Proteomes" id="UP000614601">
    <property type="component" value="Unassembled WGS sequence"/>
</dbReference>
<protein>
    <submittedName>
        <fullName evidence="2">Uncharacterized protein</fullName>
    </submittedName>
</protein>
<feature type="transmembrane region" description="Helical" evidence="1">
    <location>
        <begin position="12"/>
        <end position="33"/>
    </location>
</feature>
<keyword evidence="1" id="KW-0472">Membrane</keyword>
<dbReference type="OrthoDB" id="5873799at2759"/>
<organism evidence="2 3">
    <name type="scientific">Bursaphelenchus okinawaensis</name>
    <dbReference type="NCBI Taxonomy" id="465554"/>
    <lineage>
        <taxon>Eukaryota</taxon>
        <taxon>Metazoa</taxon>
        <taxon>Ecdysozoa</taxon>
        <taxon>Nematoda</taxon>
        <taxon>Chromadorea</taxon>
        <taxon>Rhabditida</taxon>
        <taxon>Tylenchina</taxon>
        <taxon>Tylenchomorpha</taxon>
        <taxon>Aphelenchoidea</taxon>
        <taxon>Aphelenchoididae</taxon>
        <taxon>Bursaphelenchus</taxon>
    </lineage>
</organism>
<comment type="caution">
    <text evidence="2">The sequence shown here is derived from an EMBL/GenBank/DDBJ whole genome shotgun (WGS) entry which is preliminary data.</text>
</comment>
<sequence length="194" mass="21453">MKFVIKEYRYLLHAVNVALQCILFVLVLLLEYAVEAPPGTWKYCMAVGCITPHSGVAISQVKLAVGIMNTAAAITFAVIFARFSRRRIAPTKESNRRSHRQANFLAAIAVLMEFCFNCVPNIVGLGYQEINGHLPSGDIGPYLSYFLSTETICIACLYLRVLGNPFKKQQRSTVVVTVAKASKSQAPIRTSTTY</sequence>
<gene>
    <name evidence="2" type="ORF">BOKJ2_LOCUS3381</name>
</gene>
<keyword evidence="1" id="KW-1133">Transmembrane helix</keyword>
<name>A0A811K636_9BILA</name>
<keyword evidence="3" id="KW-1185">Reference proteome</keyword>
<evidence type="ECO:0000313" key="2">
    <source>
        <dbReference type="EMBL" id="CAD5210812.1"/>
    </source>
</evidence>
<accession>A0A811K636</accession>
<proteinExistence type="predicted"/>
<feature type="transmembrane region" description="Helical" evidence="1">
    <location>
        <begin position="143"/>
        <end position="162"/>
    </location>
</feature>
<evidence type="ECO:0000313" key="3">
    <source>
        <dbReference type="Proteomes" id="UP000614601"/>
    </source>
</evidence>
<evidence type="ECO:0000256" key="1">
    <source>
        <dbReference type="SAM" id="Phobius"/>
    </source>
</evidence>
<reference evidence="2" key="1">
    <citation type="submission" date="2020-09" db="EMBL/GenBank/DDBJ databases">
        <authorList>
            <person name="Kikuchi T."/>
        </authorList>
    </citation>
    <scope>NUCLEOTIDE SEQUENCE</scope>
    <source>
        <strain evidence="2">SH1</strain>
    </source>
</reference>
<keyword evidence="1" id="KW-0812">Transmembrane</keyword>
<dbReference type="EMBL" id="CAJFCW020000002">
    <property type="protein sequence ID" value="CAG9092146.1"/>
    <property type="molecule type" value="Genomic_DNA"/>
</dbReference>
<feature type="transmembrane region" description="Helical" evidence="1">
    <location>
        <begin position="63"/>
        <end position="83"/>
    </location>
</feature>
<dbReference type="Proteomes" id="UP000783686">
    <property type="component" value="Unassembled WGS sequence"/>
</dbReference>
<dbReference type="EMBL" id="CAJFDH010000002">
    <property type="protein sequence ID" value="CAD5210812.1"/>
    <property type="molecule type" value="Genomic_DNA"/>
</dbReference>
<feature type="transmembrane region" description="Helical" evidence="1">
    <location>
        <begin position="104"/>
        <end position="123"/>
    </location>
</feature>
<dbReference type="AlphaFoldDB" id="A0A811K636"/>